<dbReference type="InterPro" id="IPR003778">
    <property type="entry name" value="CT_A_B"/>
</dbReference>
<evidence type="ECO:0000256" key="1">
    <source>
        <dbReference type="ARBA" id="ARBA00022741"/>
    </source>
</evidence>
<reference evidence="5" key="2">
    <citation type="submission" date="2021-04" db="EMBL/GenBank/DDBJ databases">
        <authorList>
            <person name="Gilroy R."/>
        </authorList>
    </citation>
    <scope>NUCLEOTIDE SEQUENCE</scope>
    <source>
        <strain evidence="5">ChiGjej1B1-98</strain>
    </source>
</reference>
<sequence length="51" mass="5386">VLFLADHPLTGGYPIIGSVIDDDLDLAGQLPPGALVRFRIASGGEIQGRRQ</sequence>
<comment type="caution">
    <text evidence="5">The sequence shown here is derived from an EMBL/GenBank/DDBJ whole genome shotgun (WGS) entry which is preliminary data.</text>
</comment>
<dbReference type="EMBL" id="DXDC01000488">
    <property type="protein sequence ID" value="HIY67774.1"/>
    <property type="molecule type" value="Genomic_DNA"/>
</dbReference>
<evidence type="ECO:0000256" key="3">
    <source>
        <dbReference type="ARBA" id="ARBA00022840"/>
    </source>
</evidence>
<dbReference type="Pfam" id="PF02626">
    <property type="entry name" value="CT_A_B"/>
    <property type="match status" value="1"/>
</dbReference>
<feature type="domain" description="Carboxyltransferase" evidence="4">
    <location>
        <begin position="1"/>
        <end position="39"/>
    </location>
</feature>
<evidence type="ECO:0000256" key="2">
    <source>
        <dbReference type="ARBA" id="ARBA00022801"/>
    </source>
</evidence>
<dbReference type="GO" id="GO:0005524">
    <property type="term" value="F:ATP binding"/>
    <property type="evidence" value="ECO:0007669"/>
    <property type="project" value="UniProtKB-KW"/>
</dbReference>
<organism evidence="5 6">
    <name type="scientific">Candidatus Agrococcus pullicola</name>
    <dbReference type="NCBI Taxonomy" id="2838429"/>
    <lineage>
        <taxon>Bacteria</taxon>
        <taxon>Bacillati</taxon>
        <taxon>Actinomycetota</taxon>
        <taxon>Actinomycetes</taxon>
        <taxon>Micrococcales</taxon>
        <taxon>Microbacteriaceae</taxon>
        <taxon>Agrococcus</taxon>
    </lineage>
</organism>
<keyword evidence="1" id="KW-0547">Nucleotide-binding</keyword>
<reference evidence="5" key="1">
    <citation type="journal article" date="2021" name="PeerJ">
        <title>Extensive microbial diversity within the chicken gut microbiome revealed by metagenomics and culture.</title>
        <authorList>
            <person name="Gilroy R."/>
            <person name="Ravi A."/>
            <person name="Getino M."/>
            <person name="Pursley I."/>
            <person name="Horton D.L."/>
            <person name="Alikhan N.F."/>
            <person name="Baker D."/>
            <person name="Gharbi K."/>
            <person name="Hall N."/>
            <person name="Watson M."/>
            <person name="Adriaenssens E.M."/>
            <person name="Foster-Nyarko E."/>
            <person name="Jarju S."/>
            <person name="Secka A."/>
            <person name="Antonio M."/>
            <person name="Oren A."/>
            <person name="Chaudhuri R.R."/>
            <person name="La Ragione R."/>
            <person name="Hildebrand F."/>
            <person name="Pallen M.J."/>
        </authorList>
    </citation>
    <scope>NUCLEOTIDE SEQUENCE</scope>
    <source>
        <strain evidence="5">ChiGjej1B1-98</strain>
    </source>
</reference>
<accession>A0A9D2CBB9</accession>
<protein>
    <submittedName>
        <fullName evidence="5">Biotin-dependent carboxyltransferase family protein</fullName>
    </submittedName>
</protein>
<name>A0A9D2CBB9_9MICO</name>
<dbReference type="Gene3D" id="2.40.100.10">
    <property type="entry name" value="Cyclophilin-like"/>
    <property type="match status" value="1"/>
</dbReference>
<dbReference type="InterPro" id="IPR029000">
    <property type="entry name" value="Cyclophilin-like_dom_sf"/>
</dbReference>
<gene>
    <name evidence="5" type="ORF">H9830_16030</name>
</gene>
<feature type="non-terminal residue" evidence="5">
    <location>
        <position position="1"/>
    </location>
</feature>
<dbReference type="GO" id="GO:0016787">
    <property type="term" value="F:hydrolase activity"/>
    <property type="evidence" value="ECO:0007669"/>
    <property type="project" value="UniProtKB-KW"/>
</dbReference>
<dbReference type="SUPFAM" id="SSF50891">
    <property type="entry name" value="Cyclophilin-like"/>
    <property type="match status" value="1"/>
</dbReference>
<keyword evidence="2" id="KW-0378">Hydrolase</keyword>
<evidence type="ECO:0000313" key="5">
    <source>
        <dbReference type="EMBL" id="HIY67774.1"/>
    </source>
</evidence>
<keyword evidence="3" id="KW-0067">ATP-binding</keyword>
<dbReference type="Proteomes" id="UP000824005">
    <property type="component" value="Unassembled WGS sequence"/>
</dbReference>
<evidence type="ECO:0000259" key="4">
    <source>
        <dbReference type="Pfam" id="PF02626"/>
    </source>
</evidence>
<proteinExistence type="predicted"/>
<evidence type="ECO:0000313" key="6">
    <source>
        <dbReference type="Proteomes" id="UP000824005"/>
    </source>
</evidence>
<dbReference type="AlphaFoldDB" id="A0A9D2CBB9"/>